<dbReference type="Proteomes" id="UP001530400">
    <property type="component" value="Unassembled WGS sequence"/>
</dbReference>
<evidence type="ECO:0000256" key="1">
    <source>
        <dbReference type="SAM" id="MobiDB-lite"/>
    </source>
</evidence>
<reference evidence="2 3" key="1">
    <citation type="submission" date="2024-10" db="EMBL/GenBank/DDBJ databases">
        <title>Updated reference genomes for cyclostephanoid diatoms.</title>
        <authorList>
            <person name="Roberts W.R."/>
            <person name="Alverson A.J."/>
        </authorList>
    </citation>
    <scope>NUCLEOTIDE SEQUENCE [LARGE SCALE GENOMIC DNA]</scope>
    <source>
        <strain evidence="2 3">AJA010-31</strain>
    </source>
</reference>
<keyword evidence="3" id="KW-1185">Reference proteome</keyword>
<dbReference type="EMBL" id="JALLPJ020001346">
    <property type="protein sequence ID" value="KAL3768502.1"/>
    <property type="molecule type" value="Genomic_DNA"/>
</dbReference>
<dbReference type="AlphaFoldDB" id="A0ABD3N1S9"/>
<proteinExistence type="predicted"/>
<comment type="caution">
    <text evidence="2">The sequence shown here is derived from an EMBL/GenBank/DDBJ whole genome shotgun (WGS) entry which is preliminary data.</text>
</comment>
<protein>
    <submittedName>
        <fullName evidence="2">Uncharacterized protein</fullName>
    </submittedName>
</protein>
<accession>A0ABD3N1S9</accession>
<feature type="compositionally biased region" description="Polar residues" evidence="1">
    <location>
        <begin position="39"/>
        <end position="52"/>
    </location>
</feature>
<gene>
    <name evidence="2" type="ORF">ACHAWO_008631</name>
</gene>
<feature type="region of interest" description="Disordered" evidence="1">
    <location>
        <begin position="34"/>
        <end position="55"/>
    </location>
</feature>
<evidence type="ECO:0000313" key="2">
    <source>
        <dbReference type="EMBL" id="KAL3768502.1"/>
    </source>
</evidence>
<organism evidence="2 3">
    <name type="scientific">Cyclotella atomus</name>
    <dbReference type="NCBI Taxonomy" id="382360"/>
    <lineage>
        <taxon>Eukaryota</taxon>
        <taxon>Sar</taxon>
        <taxon>Stramenopiles</taxon>
        <taxon>Ochrophyta</taxon>
        <taxon>Bacillariophyta</taxon>
        <taxon>Coscinodiscophyceae</taxon>
        <taxon>Thalassiosirophycidae</taxon>
        <taxon>Stephanodiscales</taxon>
        <taxon>Stephanodiscaceae</taxon>
        <taxon>Cyclotella</taxon>
    </lineage>
</organism>
<evidence type="ECO:0000313" key="3">
    <source>
        <dbReference type="Proteomes" id="UP001530400"/>
    </source>
</evidence>
<name>A0ABD3N1S9_9STRA</name>
<sequence>MGPGTVGYKRLKALIMEPRCWKFLMEHFPGAEALRDPSQPLSSYRQSQQAPREQNDIPYEQYILQPRAPDAVGVAEVSDCPIMSPQGIRGGAPPVTRQG</sequence>